<dbReference type="SUPFAM" id="SSF50978">
    <property type="entry name" value="WD40 repeat-like"/>
    <property type="match status" value="1"/>
</dbReference>
<name>A0A336LJS7_CULSO</name>
<dbReference type="PANTHER" id="PTHR22851">
    <property type="entry name" value="U3 SMALL NUCLEOLAR RNA U3 SNORNA ASSOCIATED PROTEIN"/>
    <property type="match status" value="1"/>
</dbReference>
<evidence type="ECO:0000256" key="2">
    <source>
        <dbReference type="ARBA" id="ARBA00005649"/>
    </source>
</evidence>
<dbReference type="UniPathway" id="UPA00143"/>
<organism evidence="12">
    <name type="scientific">Culicoides sonorensis</name>
    <name type="common">Biting midge</name>
    <dbReference type="NCBI Taxonomy" id="179676"/>
    <lineage>
        <taxon>Eukaryota</taxon>
        <taxon>Metazoa</taxon>
        <taxon>Ecdysozoa</taxon>
        <taxon>Arthropoda</taxon>
        <taxon>Hexapoda</taxon>
        <taxon>Insecta</taxon>
        <taxon>Pterygota</taxon>
        <taxon>Neoptera</taxon>
        <taxon>Endopterygota</taxon>
        <taxon>Diptera</taxon>
        <taxon>Nematocera</taxon>
        <taxon>Chironomoidea</taxon>
        <taxon>Ceratopogonidae</taxon>
        <taxon>Ceratopogoninae</taxon>
        <taxon>Culicoides</taxon>
        <taxon>Monoculicoides</taxon>
    </lineage>
</organism>
<dbReference type="EMBL" id="UFQT01000027">
    <property type="protein sequence ID" value="SSX18160.1"/>
    <property type="molecule type" value="Genomic_DNA"/>
</dbReference>
<dbReference type="Gene3D" id="2.130.10.10">
    <property type="entry name" value="YVTN repeat-like/Quinoprotein amine dehydrogenase"/>
    <property type="match status" value="2"/>
</dbReference>
<reference evidence="11" key="1">
    <citation type="submission" date="2018-04" db="EMBL/GenBank/DDBJ databases">
        <authorList>
            <person name="Go L.Y."/>
            <person name="Mitchell J.A."/>
        </authorList>
    </citation>
    <scope>NUCLEOTIDE SEQUENCE</scope>
    <source>
        <tissue evidence="11">Whole organism</tissue>
    </source>
</reference>
<feature type="domain" description="Sof1-like protein" evidence="10">
    <location>
        <begin position="355"/>
        <end position="439"/>
    </location>
</feature>
<evidence type="ECO:0000256" key="8">
    <source>
        <dbReference type="ARBA" id="ARBA00032239"/>
    </source>
</evidence>
<dbReference type="Pfam" id="PF04158">
    <property type="entry name" value="Sof1"/>
    <property type="match status" value="1"/>
</dbReference>
<evidence type="ECO:0000256" key="1">
    <source>
        <dbReference type="ARBA" id="ARBA00004604"/>
    </source>
</evidence>
<dbReference type="Pfam" id="PF00400">
    <property type="entry name" value="WD40"/>
    <property type="match status" value="4"/>
</dbReference>
<dbReference type="InterPro" id="IPR036322">
    <property type="entry name" value="WD40_repeat_dom_sf"/>
</dbReference>
<evidence type="ECO:0000256" key="7">
    <source>
        <dbReference type="ARBA" id="ARBA00023274"/>
    </source>
</evidence>
<gene>
    <name evidence="12" type="primary">CSON007389</name>
</gene>
<dbReference type="PANTHER" id="PTHR22851:SF0">
    <property type="entry name" value="DDB1- AND CUL4-ASSOCIATED FACTOR 13"/>
    <property type="match status" value="1"/>
</dbReference>
<accession>A0A336LJS7</accession>
<feature type="repeat" description="WD" evidence="9">
    <location>
        <begin position="322"/>
        <end position="363"/>
    </location>
</feature>
<dbReference type="PROSITE" id="PS00678">
    <property type="entry name" value="WD_REPEATS_1"/>
    <property type="match status" value="1"/>
</dbReference>
<dbReference type="OMA" id="EDHNAYI"/>
<dbReference type="InterPro" id="IPR001680">
    <property type="entry name" value="WD40_rpt"/>
</dbReference>
<evidence type="ECO:0000313" key="12">
    <source>
        <dbReference type="EMBL" id="SSX18160.1"/>
    </source>
</evidence>
<evidence type="ECO:0000259" key="10">
    <source>
        <dbReference type="Pfam" id="PF04158"/>
    </source>
</evidence>
<dbReference type="PROSITE" id="PS50294">
    <property type="entry name" value="WD_REPEATS_REGION"/>
    <property type="match status" value="3"/>
</dbReference>
<dbReference type="EMBL" id="UFQS01000027">
    <property type="protein sequence ID" value="SSW97774.1"/>
    <property type="molecule type" value="Genomic_DNA"/>
</dbReference>
<dbReference type="AlphaFoldDB" id="A0A336LJS7"/>
<keyword evidence="5" id="KW-0677">Repeat</keyword>
<comment type="subcellular location">
    <subcellularLocation>
        <location evidence="1">Nucleus</location>
        <location evidence="1">Nucleolus</location>
    </subcellularLocation>
</comment>
<evidence type="ECO:0000256" key="3">
    <source>
        <dbReference type="ARBA" id="ARBA00021762"/>
    </source>
</evidence>
<feature type="repeat" description="WD" evidence="9">
    <location>
        <begin position="105"/>
        <end position="136"/>
    </location>
</feature>
<dbReference type="GO" id="GO:0000462">
    <property type="term" value="P:maturation of SSU-rRNA from tricistronic rRNA transcript (SSU-rRNA, 5.8S rRNA, LSU-rRNA)"/>
    <property type="evidence" value="ECO:0007669"/>
    <property type="project" value="TreeGrafter"/>
</dbReference>
<dbReference type="CDD" id="cd00200">
    <property type="entry name" value="WD40"/>
    <property type="match status" value="1"/>
</dbReference>
<protein>
    <recommendedName>
        <fullName evidence="3">DDB1- and CUL4-associated factor 13</fullName>
    </recommendedName>
    <alternativeName>
        <fullName evidence="8">WD repeat and SOF domain-containing protein 1</fullName>
    </alternativeName>
</protein>
<dbReference type="PROSITE" id="PS50082">
    <property type="entry name" value="WD_REPEATS_2"/>
    <property type="match status" value="4"/>
</dbReference>
<dbReference type="SMART" id="SM00320">
    <property type="entry name" value="WD40"/>
    <property type="match status" value="6"/>
</dbReference>
<dbReference type="GO" id="GO:0016567">
    <property type="term" value="P:protein ubiquitination"/>
    <property type="evidence" value="ECO:0007669"/>
    <property type="project" value="UniProtKB-UniPathway"/>
</dbReference>
<evidence type="ECO:0000313" key="11">
    <source>
        <dbReference type="EMBL" id="SSW97774.1"/>
    </source>
</evidence>
<evidence type="ECO:0000256" key="9">
    <source>
        <dbReference type="PROSITE-ProRule" id="PRU00221"/>
    </source>
</evidence>
<sequence>MKVKVLCRNPDDYLRETKKDLHKVPRNFDPALHPLQEQREYVRALNATKLERVFAKPFIGNLEGHNDGVTCFAKHPSLLVSMASGAYDGGICIWDLPMRQCTRRFDAHNGWVRAMCYNTDGSKFFSVGDDKTIKTWASYRDESEEDPDEALSIIMSKTMLTGITHHKSEPIFATCGETCYLWEETRSTPLQEMSFQIDTLHDIKFNQIHTYLIGACGSDRSIIMYDKRVAKPIKKVIMTLRPNRMSWSPKDGHAFAVANEDYNAYSFDYRYLKKPYKIHKGHVQAVLDVDWAPTGEELVTGSYDKTIRIFNAHQSSAREIYHTKRMQHITSIGWSMDGKYIYSGSDEMNIRLWKANASEKLGALRPREKFAFSYNEAIKERFAAHPQIRRIARHRQLPKYVYNEAKNLRLQINKLKRKENNRRINSKPGLVPFVPELTTKVIKQEEPKKKKNKF</sequence>
<proteinExistence type="inferred from homology"/>
<keyword evidence="6" id="KW-0539">Nucleus</keyword>
<dbReference type="GO" id="GO:0032040">
    <property type="term" value="C:small-subunit processome"/>
    <property type="evidence" value="ECO:0007669"/>
    <property type="project" value="TreeGrafter"/>
</dbReference>
<evidence type="ECO:0000256" key="4">
    <source>
        <dbReference type="ARBA" id="ARBA00022574"/>
    </source>
</evidence>
<keyword evidence="4 9" id="KW-0853">WD repeat</keyword>
<dbReference type="InterPro" id="IPR007287">
    <property type="entry name" value="Sof1"/>
</dbReference>
<dbReference type="VEuPathDB" id="VectorBase:CSON007389"/>
<comment type="similarity">
    <text evidence="2">Belongs to the WD repeat DCAF13/WDSOF1 family.</text>
</comment>
<dbReference type="InterPro" id="IPR015943">
    <property type="entry name" value="WD40/YVTN_repeat-like_dom_sf"/>
</dbReference>
<keyword evidence="7" id="KW-0687">Ribonucleoprotein</keyword>
<dbReference type="InterPro" id="IPR019775">
    <property type="entry name" value="WD40_repeat_CS"/>
</dbReference>
<dbReference type="InterPro" id="IPR051733">
    <property type="entry name" value="WD_repeat_DCAF13/WDSOF1"/>
</dbReference>
<feature type="repeat" description="WD" evidence="9">
    <location>
        <begin position="62"/>
        <end position="104"/>
    </location>
</feature>
<evidence type="ECO:0000256" key="6">
    <source>
        <dbReference type="ARBA" id="ARBA00023242"/>
    </source>
</evidence>
<feature type="repeat" description="WD" evidence="9">
    <location>
        <begin position="279"/>
        <end position="320"/>
    </location>
</feature>
<evidence type="ECO:0000256" key="5">
    <source>
        <dbReference type="ARBA" id="ARBA00022737"/>
    </source>
</evidence>
<reference evidence="12" key="2">
    <citation type="submission" date="2018-07" db="EMBL/GenBank/DDBJ databases">
        <authorList>
            <person name="Quirk P.G."/>
            <person name="Krulwich T.A."/>
        </authorList>
    </citation>
    <scope>NUCLEOTIDE SEQUENCE</scope>
</reference>